<name>B1HW65_LYSSC</name>
<dbReference type="HOGENOM" id="CLU_1198595_0_0_9"/>
<dbReference type="KEGG" id="lsp:Bsph_4036"/>
<keyword evidence="1" id="KW-0732">Signal</keyword>
<evidence type="ECO:0000313" key="2">
    <source>
        <dbReference type="EMBL" id="ACA41504.1"/>
    </source>
</evidence>
<protein>
    <submittedName>
        <fullName evidence="2">Uncharacterized protein</fullName>
    </submittedName>
</protein>
<dbReference type="AlphaFoldDB" id="B1HW65"/>
<sequence length="231" mass="25306">MGEILMFYKKFVATTALTAAIVSVSTAPAFAEEMINTGTENLVYDANKNLTSEEIYDRFEQLNSTYELYEPFSMEDTEFVQNYANNKVEQTSQTGDIQPYGMGIFKSSYTEKFDKTGGFGKIKFSGSITSNINLLSHSYGGRIIVDFNSGHDTSKAELSVTNSAYGVVGGNGLGVVYDGSIDSTKTKDFSKAFSLNDMKDYAAVGVVYTYTNAKIRITTTSGSTYSVRAFE</sequence>
<feature type="signal peptide" evidence="1">
    <location>
        <begin position="1"/>
        <end position="31"/>
    </location>
</feature>
<dbReference type="EnsemblBacteria" id="ACA41504">
    <property type="protein sequence ID" value="ACA41504"/>
    <property type="gene ID" value="Bsph_4036"/>
</dbReference>
<gene>
    <name evidence="2" type="ordered locus">Bsph_4036</name>
</gene>
<evidence type="ECO:0000256" key="1">
    <source>
        <dbReference type="SAM" id="SignalP"/>
    </source>
</evidence>
<reference evidence="2 3" key="1">
    <citation type="journal article" date="2008" name="J. Bacteriol.">
        <title>Complete genome sequence of the mosquitocidal bacterium Bacillus sphaericus C3-41 and comparison with those of closely related Bacillus species.</title>
        <authorList>
            <person name="Hu X."/>
            <person name="Fan W."/>
            <person name="Han B."/>
            <person name="Liu H."/>
            <person name="Zheng D."/>
            <person name="Li Q."/>
            <person name="Dong W."/>
            <person name="Yan J."/>
            <person name="Gao M."/>
            <person name="Berry C."/>
            <person name="Yuan Z."/>
        </authorList>
    </citation>
    <scope>NUCLEOTIDE SEQUENCE [LARGE SCALE GENOMIC DNA]</scope>
    <source>
        <strain evidence="2 3">C3-41</strain>
    </source>
</reference>
<organism evidence="2 3">
    <name type="scientific">Lysinibacillus sphaericus (strain C3-41)</name>
    <dbReference type="NCBI Taxonomy" id="444177"/>
    <lineage>
        <taxon>Bacteria</taxon>
        <taxon>Bacillati</taxon>
        <taxon>Bacillota</taxon>
        <taxon>Bacilli</taxon>
        <taxon>Bacillales</taxon>
        <taxon>Bacillaceae</taxon>
        <taxon>Lysinibacillus</taxon>
    </lineage>
</organism>
<dbReference type="Proteomes" id="UP000002164">
    <property type="component" value="Chromosome"/>
</dbReference>
<accession>B1HW65</accession>
<evidence type="ECO:0000313" key="3">
    <source>
        <dbReference type="Proteomes" id="UP000002164"/>
    </source>
</evidence>
<feature type="chain" id="PRO_5002762566" evidence="1">
    <location>
        <begin position="32"/>
        <end position="231"/>
    </location>
</feature>
<proteinExistence type="predicted"/>
<dbReference type="EMBL" id="CP000817">
    <property type="protein sequence ID" value="ACA41504.1"/>
    <property type="molecule type" value="Genomic_DNA"/>
</dbReference>